<dbReference type="EMBL" id="LR031872">
    <property type="protein sequence ID" value="VDC97245.1"/>
    <property type="molecule type" value="Genomic_DNA"/>
</dbReference>
<name>A0A3P6B4W3_BRAOL</name>
<accession>A0A3P6B4W3</accession>
<evidence type="ECO:0008006" key="2">
    <source>
        <dbReference type="Google" id="ProtNLM"/>
    </source>
</evidence>
<dbReference type="AlphaFoldDB" id="A0A3P6B4W3"/>
<gene>
    <name evidence="1" type="ORF">BOLC3T19444H</name>
</gene>
<protein>
    <recommendedName>
        <fullName evidence="2">Reverse transcriptase zinc-binding domain-containing protein</fullName>
    </recommendedName>
</protein>
<proteinExistence type="predicted"/>
<reference evidence="1" key="1">
    <citation type="submission" date="2018-11" db="EMBL/GenBank/DDBJ databases">
        <authorList>
            <consortium name="Genoscope - CEA"/>
            <person name="William W."/>
        </authorList>
    </citation>
    <scope>NUCLEOTIDE SEQUENCE</scope>
</reference>
<sequence length="150" mass="17232">MFRKILGLRPKALPFFKVSVRNGDSTFFWWDPWTPFGPLIKFLASDGPLLLGISIDSTVADLRKDSVWNLPNARSEKQLLLFSYISSLPLRPGSDVATWSVEDRSTKSFSSKNIFNAIRTQQQRKVWAPLIWHKDVIPRHATTAWLFTLN</sequence>
<evidence type="ECO:0000313" key="1">
    <source>
        <dbReference type="EMBL" id="VDC97245.1"/>
    </source>
</evidence>
<organism evidence="1">
    <name type="scientific">Brassica oleracea</name>
    <name type="common">Wild cabbage</name>
    <dbReference type="NCBI Taxonomy" id="3712"/>
    <lineage>
        <taxon>Eukaryota</taxon>
        <taxon>Viridiplantae</taxon>
        <taxon>Streptophyta</taxon>
        <taxon>Embryophyta</taxon>
        <taxon>Tracheophyta</taxon>
        <taxon>Spermatophyta</taxon>
        <taxon>Magnoliopsida</taxon>
        <taxon>eudicotyledons</taxon>
        <taxon>Gunneridae</taxon>
        <taxon>Pentapetalae</taxon>
        <taxon>rosids</taxon>
        <taxon>malvids</taxon>
        <taxon>Brassicales</taxon>
        <taxon>Brassicaceae</taxon>
        <taxon>Brassiceae</taxon>
        <taxon>Brassica</taxon>
    </lineage>
</organism>